<gene>
    <name evidence="1" type="ORF">ACE41H_21345</name>
</gene>
<dbReference type="EMBL" id="JBHHMI010000029">
    <property type="protein sequence ID" value="MFB5269310.1"/>
    <property type="molecule type" value="Genomic_DNA"/>
</dbReference>
<comment type="caution">
    <text evidence="1">The sequence shown here is derived from an EMBL/GenBank/DDBJ whole genome shotgun (WGS) entry which is preliminary data.</text>
</comment>
<sequence length="59" mass="6522">MWEEANLPLVKLYPGRRLICGRGAIWALSTAVAEYPLAAPRQRTITLTHPNILVAAYSS</sequence>
<protein>
    <submittedName>
        <fullName evidence="1">Uncharacterized protein</fullName>
    </submittedName>
</protein>
<keyword evidence="2" id="KW-1185">Reference proteome</keyword>
<organism evidence="1 2">
    <name type="scientific">Paenibacillus enshidis</name>
    <dbReference type="NCBI Taxonomy" id="1458439"/>
    <lineage>
        <taxon>Bacteria</taxon>
        <taxon>Bacillati</taxon>
        <taxon>Bacillota</taxon>
        <taxon>Bacilli</taxon>
        <taxon>Bacillales</taxon>
        <taxon>Paenibacillaceae</taxon>
        <taxon>Paenibacillus</taxon>
    </lineage>
</organism>
<evidence type="ECO:0000313" key="2">
    <source>
        <dbReference type="Proteomes" id="UP001580346"/>
    </source>
</evidence>
<reference evidence="1 2" key="1">
    <citation type="submission" date="2024-09" db="EMBL/GenBank/DDBJ databases">
        <title>Paenibacillus zeirhizospherea sp. nov., isolated from surface of the maize (Zea mays) roots in a horticulture field, Hungary.</title>
        <authorList>
            <person name="Marton D."/>
            <person name="Farkas M."/>
            <person name="Bedics A."/>
            <person name="Toth E."/>
            <person name="Tancsics A."/>
            <person name="Boka K."/>
            <person name="Maroti G."/>
            <person name="Kriszt B."/>
            <person name="Cserhati M."/>
        </authorList>
    </citation>
    <scope>NUCLEOTIDE SEQUENCE [LARGE SCALE GENOMIC DNA]</scope>
    <source>
        <strain evidence="1 2">KCTC 33519</strain>
    </source>
</reference>
<accession>A0ABV5AYL1</accession>
<proteinExistence type="predicted"/>
<dbReference type="Proteomes" id="UP001580346">
    <property type="component" value="Unassembled WGS sequence"/>
</dbReference>
<name>A0ABV5AYL1_9BACL</name>
<evidence type="ECO:0000313" key="1">
    <source>
        <dbReference type="EMBL" id="MFB5269310.1"/>
    </source>
</evidence>
<dbReference type="RefSeq" id="WP_375357583.1">
    <property type="nucleotide sequence ID" value="NZ_JBHHMI010000029.1"/>
</dbReference>